<dbReference type="AlphaFoldDB" id="A0AAD4ZCB9"/>
<evidence type="ECO:0000313" key="1">
    <source>
        <dbReference type="EMBL" id="KAI5341527.1"/>
    </source>
</evidence>
<dbReference type="EMBL" id="JAJFAZ020000002">
    <property type="protein sequence ID" value="KAI5341527.1"/>
    <property type="molecule type" value="Genomic_DNA"/>
</dbReference>
<name>A0AAD4ZCB9_PRUDU</name>
<protein>
    <submittedName>
        <fullName evidence="1">Uncharacterized protein</fullName>
    </submittedName>
</protein>
<proteinExistence type="predicted"/>
<dbReference type="Proteomes" id="UP001054821">
    <property type="component" value="Chromosome 2"/>
</dbReference>
<comment type="caution">
    <text evidence="1">The sequence shown here is derived from an EMBL/GenBank/DDBJ whole genome shotgun (WGS) entry which is preliminary data.</text>
</comment>
<keyword evidence="2" id="KW-1185">Reference proteome</keyword>
<sequence>MLSPTKFEGVYVHGCSGSGTRNVLSSLEIGDTNELPKIFLADIFVPSSVKEAMEDLKGKDAMNEEMQAQPKIAICELVPLLYGKKTAGSRWVYTMKLKVDGLIERYKAMSVA</sequence>
<reference evidence="1 2" key="1">
    <citation type="journal article" date="2022" name="G3 (Bethesda)">
        <title>Whole-genome sequence and methylome profiling of the almond [Prunus dulcis (Mill.) D.A. Webb] cultivar 'Nonpareil'.</title>
        <authorList>
            <person name="D'Amico-Willman K.M."/>
            <person name="Ouma W.Z."/>
            <person name="Meulia T."/>
            <person name="Sideli G.M."/>
            <person name="Gradziel T.M."/>
            <person name="Fresnedo-Ramirez J."/>
        </authorList>
    </citation>
    <scope>NUCLEOTIDE SEQUENCE [LARGE SCALE GENOMIC DNA]</scope>
    <source>
        <strain evidence="1">Clone GOH B32 T37-40</strain>
    </source>
</reference>
<accession>A0AAD4ZCB9</accession>
<evidence type="ECO:0000313" key="2">
    <source>
        <dbReference type="Proteomes" id="UP001054821"/>
    </source>
</evidence>
<organism evidence="1 2">
    <name type="scientific">Prunus dulcis</name>
    <name type="common">Almond</name>
    <name type="synonym">Amygdalus dulcis</name>
    <dbReference type="NCBI Taxonomy" id="3755"/>
    <lineage>
        <taxon>Eukaryota</taxon>
        <taxon>Viridiplantae</taxon>
        <taxon>Streptophyta</taxon>
        <taxon>Embryophyta</taxon>
        <taxon>Tracheophyta</taxon>
        <taxon>Spermatophyta</taxon>
        <taxon>Magnoliopsida</taxon>
        <taxon>eudicotyledons</taxon>
        <taxon>Gunneridae</taxon>
        <taxon>Pentapetalae</taxon>
        <taxon>rosids</taxon>
        <taxon>fabids</taxon>
        <taxon>Rosales</taxon>
        <taxon>Rosaceae</taxon>
        <taxon>Amygdaloideae</taxon>
        <taxon>Amygdaleae</taxon>
        <taxon>Prunus</taxon>
    </lineage>
</organism>
<gene>
    <name evidence="1" type="ORF">L3X38_009402</name>
</gene>